<name>A0ACC5XD31_PANGG</name>
<dbReference type="Proteomes" id="UP000829447">
    <property type="component" value="Linkage Group LG18"/>
</dbReference>
<dbReference type="EMBL" id="CM040471">
    <property type="protein sequence ID" value="MCI4389129.1"/>
    <property type="molecule type" value="Genomic_DNA"/>
</dbReference>
<evidence type="ECO:0000313" key="1">
    <source>
        <dbReference type="EMBL" id="MCI4389129.1"/>
    </source>
</evidence>
<protein>
    <submittedName>
        <fullName evidence="1">Uncharacterized protein</fullName>
    </submittedName>
</protein>
<comment type="caution">
    <text evidence="1">The sequence shown here is derived from an EMBL/GenBank/DDBJ whole genome shotgun (WGS) entry which is preliminary data.</text>
</comment>
<organism evidence="1 2">
    <name type="scientific">Pangasianodon gigas</name>
    <name type="common">Mekong giant catfish</name>
    <name type="synonym">Pangasius gigas</name>
    <dbReference type="NCBI Taxonomy" id="30993"/>
    <lineage>
        <taxon>Eukaryota</taxon>
        <taxon>Metazoa</taxon>
        <taxon>Chordata</taxon>
        <taxon>Craniata</taxon>
        <taxon>Vertebrata</taxon>
        <taxon>Euteleostomi</taxon>
        <taxon>Actinopterygii</taxon>
        <taxon>Neopterygii</taxon>
        <taxon>Teleostei</taxon>
        <taxon>Ostariophysi</taxon>
        <taxon>Siluriformes</taxon>
        <taxon>Pangasiidae</taxon>
        <taxon>Pangasianodon</taxon>
    </lineage>
</organism>
<proteinExistence type="predicted"/>
<gene>
    <name evidence="1" type="ORF">PGIGA_G00094360</name>
</gene>
<accession>A0ACC5XD31</accession>
<evidence type="ECO:0000313" key="2">
    <source>
        <dbReference type="Proteomes" id="UP000829447"/>
    </source>
</evidence>
<reference evidence="1 2" key="1">
    <citation type="journal article" date="2022" name="bioRxiv">
        <title>An ancient truncated duplication of the anti-Mullerian hormone receptor type 2 gene is a potential conserved master sex determinant in the Pangasiidae catfish family.</title>
        <authorList>
            <person name="Wen M."/>
            <person name="Pan Q."/>
            <person name="Jouanno E."/>
            <person name="Montfort J."/>
            <person name="Zahm M."/>
            <person name="Cabau C."/>
            <person name="Klopp C."/>
            <person name="Iampietro C."/>
            <person name="Roques C."/>
            <person name="Bouchez O."/>
            <person name="Castinel A."/>
            <person name="Donnadieu C."/>
            <person name="Parrinello H."/>
            <person name="Poncet C."/>
            <person name="Belmonte E."/>
            <person name="Gautier V."/>
            <person name="Avarre J.-C."/>
            <person name="Dugue R."/>
            <person name="Gustiano R."/>
            <person name="Ha T.T.T."/>
            <person name="Campet M."/>
            <person name="Sriphairoj K."/>
            <person name="Ribolli J."/>
            <person name="de Almeida F.L."/>
            <person name="Desvignes T."/>
            <person name="Postlethwait J.H."/>
            <person name="Bucao C.F."/>
            <person name="Robinson-Rechavi M."/>
            <person name="Bobe J."/>
            <person name="Herpin A."/>
            <person name="Guiguen Y."/>
        </authorList>
    </citation>
    <scope>NUCLEOTIDE SEQUENCE [LARGE SCALE GENOMIC DNA]</scope>
    <source>
        <strain evidence="1">YG-Dec2019</strain>
    </source>
</reference>
<sequence length="1066" mass="121479">MAAATYVKLVGYIVPPKTDNADEESENDEAEEETLPEFLDMKEMNCVSSGGFMFQHSAPAAEEVDFMFHGKKERVRGRFPLRNPWWEISCNAQQYSRKLTVSGYPAYKLRTELKNDWRTIVSLFLKECDVDPNFVTRFMEWLPEDRYVDLINIEEALREFGESIKEISAEADYVKTKISKSDAGFHVRAATIYPLVMKHLPMLLPGQFLNLLEKGKEEEEAKEKQQTKYDGENMEASPQKSDKIPLLARLEELIKADNMWKFGFGYIMYKEFRLIRCETKLKDFESCELFSKMSTEQQNALEVYDKIKLYCCHFGHTYIDRKVLEEMMKKMQEVSIWGAVAFLRKHGVLKVEKEKIALRNLYKYENDIAECLHKLIVGEPWKIDLDVREVLRSAERERRRNQLATKSCSSASGTNGEDNESGLSGESASDVHEPMDEEPEATSIELDPDQVRAAEMMCANAVTVISGKGGCGKTTVVSVIFKASMEQEEKNREDNDSTWEEGEQKENGKKPVEVLLTAPTGRAASLLSKKTCFTAYTMHQVLWSYMLTKKSPSGTPVDWKFANVRVLVVDEGSLVCVQILSSILSMLTKHAQLQKFIILGDIRQLPSIRPGNVLNDLFASLKRVNWAIEMRTNHRAESELIVQNAGLIADMGVSKKFHHLSYDATVELGKTFTLPSPDKRFIEILLPEKKNYDDLQNSIKRLLQGPAPGLKDDASSQFIAFKRKECALINELCCKHYSNHNTKTHKNKMDFQIGDKVCCTRNGYVTDRDKENETKSKEDDMDGNKSKKERLCNGEIFFITQDVTKKEETAQKCIKGRYLTLDNKQDKKMTVEYRELMRECKLQHAWARTIHTFQGSEEKTIVYVLDSGIGQTWKHVYTAVTRGQSRVYVIAKKDGLENAIRRYIIKRSTRLEGLIVDLLHNLRIAKREFLSQPSQFQFNTPVRGSGFQTFQSTHAPPSSPGPSQAYSGMMSFKNATWQNQTNAGTAFGGLSSPKSASPSPCKRVRITDNCTTASKQMKVDSALGCPQVQQLPLNSFTPRQLFPEAPQSHQDHTSDYKKQQEEPDLF</sequence>
<keyword evidence="2" id="KW-1185">Reference proteome</keyword>